<dbReference type="PANTHER" id="PTHR46654">
    <property type="entry name" value="E3 UBIQUITIN-PROTEIN LIGASE HECTD3"/>
    <property type="match status" value="1"/>
</dbReference>
<evidence type="ECO:0000256" key="2">
    <source>
        <dbReference type="ARBA" id="ARBA00022786"/>
    </source>
</evidence>
<reference evidence="5" key="2">
    <citation type="submission" date="2025-08" db="UniProtKB">
        <authorList>
            <consortium name="Ensembl"/>
        </authorList>
    </citation>
    <scope>IDENTIFICATION</scope>
</reference>
<dbReference type="SMART" id="SM00119">
    <property type="entry name" value="HECTc"/>
    <property type="match status" value="1"/>
</dbReference>
<evidence type="ECO:0000256" key="1">
    <source>
        <dbReference type="ARBA" id="ARBA00022679"/>
    </source>
</evidence>
<proteinExistence type="predicted"/>
<dbReference type="InterPro" id="IPR035983">
    <property type="entry name" value="Hect_E3_ubiquitin_ligase"/>
</dbReference>
<reference evidence="5" key="3">
    <citation type="submission" date="2025-09" db="UniProtKB">
        <authorList>
            <consortium name="Ensembl"/>
        </authorList>
    </citation>
    <scope>IDENTIFICATION</scope>
</reference>
<evidence type="ECO:0000313" key="5">
    <source>
        <dbReference type="Ensembl" id="ENSSORP00005019141.1"/>
    </source>
</evidence>
<dbReference type="Gene3D" id="3.30.2160.10">
    <property type="entry name" value="Hect, E3 ligase catalytic domain"/>
    <property type="match status" value="1"/>
</dbReference>
<dbReference type="Gene3D" id="3.90.1750.10">
    <property type="entry name" value="Hect, E3 ligase catalytic domains"/>
    <property type="match status" value="1"/>
</dbReference>
<dbReference type="Proteomes" id="UP000472271">
    <property type="component" value="Chromosome 12"/>
</dbReference>
<comment type="caution">
    <text evidence="3">Lacks conserved residue(s) required for the propagation of feature annotation.</text>
</comment>
<dbReference type="Gene3D" id="3.30.2410.10">
    <property type="entry name" value="Hect, E3 ligase catalytic domain"/>
    <property type="match status" value="1"/>
</dbReference>
<dbReference type="InterPro" id="IPR000569">
    <property type="entry name" value="HECT_dom"/>
</dbReference>
<name>A0A672ZPN7_9TELE</name>
<dbReference type="SUPFAM" id="SSF56204">
    <property type="entry name" value="Hect, E3 ligase catalytic domain"/>
    <property type="match status" value="1"/>
</dbReference>
<dbReference type="AlphaFoldDB" id="A0A672ZPN7"/>
<keyword evidence="1" id="KW-0808">Transferase</keyword>
<dbReference type="Ensembl" id="ENSSORT00005019697.1">
    <property type="protein sequence ID" value="ENSSORP00005019141.1"/>
    <property type="gene ID" value="ENSSORG00005009421.1"/>
</dbReference>
<keyword evidence="6" id="KW-1185">Reference proteome</keyword>
<dbReference type="PANTHER" id="PTHR46654:SF1">
    <property type="entry name" value="E3 UBIQUITIN-PROTEIN LIGASE HECTD3"/>
    <property type="match status" value="1"/>
</dbReference>
<dbReference type="PROSITE" id="PS50237">
    <property type="entry name" value="HECT"/>
    <property type="match status" value="1"/>
</dbReference>
<sequence>MVQFRFLGILMAVAIRTKKPLDLHLAPWVWKQLCSMPLGGPDLEEVDLLTYRNLQGILHLENSGITEDNFHVMIPLDSFMAHSADGRLVPVVPGGQNISLTFVNRTEYVERALDYRLHEMDSQVAAVREGMSTIIPVPLLSLLTAQQLEQLVCGLPEVSVDMLKKLVRYRDITESQQLISWFWQSLEEFTNEERVLFLRFVSGRSRLPSNPADITQKFQIIKVDRVRASLRKYVKNKQTNKHV</sequence>
<dbReference type="Pfam" id="PF00632">
    <property type="entry name" value="HECT"/>
    <property type="match status" value="1"/>
</dbReference>
<organism evidence="5 6">
    <name type="scientific">Sphaeramia orbicularis</name>
    <name type="common">orbiculate cardinalfish</name>
    <dbReference type="NCBI Taxonomy" id="375764"/>
    <lineage>
        <taxon>Eukaryota</taxon>
        <taxon>Metazoa</taxon>
        <taxon>Chordata</taxon>
        <taxon>Craniata</taxon>
        <taxon>Vertebrata</taxon>
        <taxon>Euteleostomi</taxon>
        <taxon>Actinopterygii</taxon>
        <taxon>Neopterygii</taxon>
        <taxon>Teleostei</taxon>
        <taxon>Neoteleostei</taxon>
        <taxon>Acanthomorphata</taxon>
        <taxon>Gobiaria</taxon>
        <taxon>Kurtiformes</taxon>
        <taxon>Apogonoidei</taxon>
        <taxon>Apogonidae</taxon>
        <taxon>Apogoninae</taxon>
        <taxon>Sphaeramia</taxon>
    </lineage>
</organism>
<protein>
    <recommendedName>
        <fullName evidence="4">HECT domain-containing protein</fullName>
    </recommendedName>
</protein>
<reference evidence="5" key="1">
    <citation type="submission" date="2019-06" db="EMBL/GenBank/DDBJ databases">
        <authorList>
            <consortium name="Wellcome Sanger Institute Data Sharing"/>
        </authorList>
    </citation>
    <scope>NUCLEOTIDE SEQUENCE [LARGE SCALE GENOMIC DNA]</scope>
</reference>
<keyword evidence="2 3" id="KW-0833">Ubl conjugation pathway</keyword>
<dbReference type="GO" id="GO:0004842">
    <property type="term" value="F:ubiquitin-protein transferase activity"/>
    <property type="evidence" value="ECO:0007669"/>
    <property type="project" value="InterPro"/>
</dbReference>
<evidence type="ECO:0000256" key="3">
    <source>
        <dbReference type="PROSITE-ProRule" id="PRU00104"/>
    </source>
</evidence>
<evidence type="ECO:0000313" key="6">
    <source>
        <dbReference type="Proteomes" id="UP000472271"/>
    </source>
</evidence>
<evidence type="ECO:0000259" key="4">
    <source>
        <dbReference type="PROSITE" id="PS50237"/>
    </source>
</evidence>
<accession>A0A672ZPN7</accession>
<feature type="domain" description="HECT" evidence="4">
    <location>
        <begin position="1"/>
        <end position="208"/>
    </location>
</feature>
<dbReference type="InterPro" id="IPR042469">
    <property type="entry name" value="HECTD3"/>
</dbReference>